<feature type="compositionally biased region" description="Basic and acidic residues" evidence="7">
    <location>
        <begin position="2154"/>
        <end position="2167"/>
    </location>
</feature>
<dbReference type="GO" id="GO:0005814">
    <property type="term" value="C:centriole"/>
    <property type="evidence" value="ECO:0007669"/>
    <property type="project" value="Ensembl"/>
</dbReference>
<dbReference type="GO" id="GO:0060090">
    <property type="term" value="F:molecular adaptor activity"/>
    <property type="evidence" value="ECO:0007669"/>
    <property type="project" value="InterPro"/>
</dbReference>
<evidence type="ECO:0000256" key="1">
    <source>
        <dbReference type="ARBA" id="ARBA00004300"/>
    </source>
</evidence>
<feature type="coiled-coil region" evidence="6">
    <location>
        <begin position="2583"/>
        <end position="2765"/>
    </location>
</feature>
<dbReference type="PANTHER" id="PTHR44981:SF3">
    <property type="entry name" value="PERICENTRIN"/>
    <property type="match status" value="1"/>
</dbReference>
<evidence type="ECO:0000313" key="10">
    <source>
        <dbReference type="Proteomes" id="UP000008225"/>
    </source>
</evidence>
<reference evidence="9" key="3">
    <citation type="submission" date="2025-09" db="UniProtKB">
        <authorList>
            <consortium name="Ensembl"/>
        </authorList>
    </citation>
    <scope>IDENTIFICATION</scope>
</reference>
<feature type="coiled-coil region" evidence="6">
    <location>
        <begin position="1675"/>
        <end position="1734"/>
    </location>
</feature>
<dbReference type="GO" id="GO:0005829">
    <property type="term" value="C:cytosol"/>
    <property type="evidence" value="ECO:0007669"/>
    <property type="project" value="Ensembl"/>
</dbReference>
<dbReference type="Gene3D" id="1.10.287.1490">
    <property type="match status" value="1"/>
</dbReference>
<evidence type="ECO:0000256" key="3">
    <source>
        <dbReference type="ARBA" id="ARBA00022553"/>
    </source>
</evidence>
<feature type="coiled-coil region" evidence="6">
    <location>
        <begin position="1939"/>
        <end position="1990"/>
    </location>
</feature>
<dbReference type="Pfam" id="PF10495">
    <property type="entry name" value="PACT_coil_coil"/>
    <property type="match status" value="1"/>
</dbReference>
<feature type="domain" description="Pericentrin/AKAP-450 centrosomal targeting" evidence="8">
    <location>
        <begin position="3072"/>
        <end position="3149"/>
    </location>
</feature>
<feature type="coiled-coil region" evidence="6">
    <location>
        <begin position="996"/>
        <end position="1023"/>
    </location>
</feature>
<feature type="coiled-coil region" evidence="6">
    <location>
        <begin position="1765"/>
        <end position="1803"/>
    </location>
</feature>
<feature type="compositionally biased region" description="Pro residues" evidence="7">
    <location>
        <begin position="3189"/>
        <end position="3208"/>
    </location>
</feature>
<dbReference type="OMA" id="EQRGMFT"/>
<evidence type="ECO:0000256" key="4">
    <source>
        <dbReference type="ARBA" id="ARBA00023054"/>
    </source>
</evidence>
<dbReference type="GeneTree" id="ENSGT00730000110871"/>
<feature type="compositionally biased region" description="Basic and acidic residues" evidence="7">
    <location>
        <begin position="55"/>
        <end position="65"/>
    </location>
</feature>
<feature type="region of interest" description="Disordered" evidence="7">
    <location>
        <begin position="2874"/>
        <end position="2901"/>
    </location>
</feature>
<feature type="coiled-coil region" evidence="6">
    <location>
        <begin position="510"/>
        <end position="574"/>
    </location>
</feature>
<feature type="compositionally biased region" description="Basic and acidic residues" evidence="7">
    <location>
        <begin position="27"/>
        <end position="37"/>
    </location>
</feature>
<feature type="compositionally biased region" description="Polar residues" evidence="7">
    <location>
        <begin position="2339"/>
        <end position="2349"/>
    </location>
</feature>
<feature type="coiled-coil region" evidence="6">
    <location>
        <begin position="705"/>
        <end position="782"/>
    </location>
</feature>
<sequence length="3398" mass="382054">MEAQQEQRRRKVEAGRAKLAHFRQRKTKGDGAHSEKKTAKRKGSAVAAPVQEESPVAKDHSEARGGGDIYKSPSCDHTPDGAGGAFAAQLEDCDGEKREDLEQLHHHSGWWNIDHHPEQRGVITISDHHPGQCGTITISDHHPEQRGVITISDHHPEQRGVITVSDHHPEQRGTITISDHHPEQCGTITISDHHPEQRGVITVSDHHPGQCGTITISDHHPEQRGTITKECEQECELAVADMESRCEDEAGPQQSQAVHGLELEALRLSLSNMHTAQLELTQANLQKEKETALTELREMLNSRRAQELALLQSRQQHELDLLREQHAREKEEVALRCGQEAAELKEKLQSEMEKNAQIIETLKEDWESEKDLCLENLRKELSAKHQSEMKDLQNQFQKELAEQKVELEKIFQDKNKAEWALRNLENQHQAAIEKLREDLQSEHCRYLEDLELKFKENEKEKQLELENLQASYEDLKVQSQEEIRHLWSQLDSTRTSRQELSELHEQLLARASHVEDLEQLKQGFEQQQQEAKIQHESELEHLRIYFEKKLRDAEKTYQEDLTLLQQRLQGAREDALLDSVEVGSSCMGFEETPEKERKDHLDKLEAEQHKEGLPCFQVQLGESHRHQLEALESALCIQHEGHVSDRLHVEAAALGQAWHQEPSEGHSRELPWVHLQDGAVEADTEVAARVLGLETEHKVKLSLLHTELKEEIELLKIGNRNLSEKLQHEIRLKEDLEKVKHSLVEDHQEELNNAMQKIQLIKQEFKKKEVDWKVAREELQREAEEKLTLMLLELRQKADSEKQSIVNKFELREAEMRQLQDQQAAQILDLERSLTEQQGRLQQLEQELVTDEALRCSHCGREPPTAQDGELAALRVKEDCALQLMLARSRFLEERKEITEKFNAEQDAFLREAQEQHAQELQLLQEKHQQRLLSVTAELEARHQAAMGELTASLENRQGALLAARVAELQTKHAADLSALETRHLSSLDSLESCYLAEIQTIREEHRRALELLRADFEEQLRKKDSLHRTILTQELEKLKQKHDGELQSVRDGLRAKTSPELARTVAHQLQEAHQGEFGSEKKATLPEKEETRGLQSAQAQPFHQEEKESLSLQLQKKNHQVQQLKDQVVSLSHEIEECRAELEALQQRRERENQEAANLLSMLKADADLSQSKRGALQDALRRLLGLFGETLRAAITLRSRIGERVGLCLDDAGTGLALSAAPALEETWSDVALPELDRTVSECAEMSSVAEISSHMRESFLMSPESVRECEQPIRRVFQSLNLAVDGLLEMALDSSRQLEEARQIHSRFEKEFSFKNEETAQVVRKHQELLECLKEESAAKAELALQLHKTRGTLEGFKVETADLQKALAGKEDSEHRLVLELESLRRQLQQAVQEQEALREECARLWSQREAAATDAEAREAALRKEVEDLVTERSETKKQAEKDRSALLAQMKILEMELEEQLSQHLGCAKQAEAVTTLEQQVASLDKHLRSQRQFMDEQAAEREHEREEFQQEIQRLEGQLRQATKPQPWGPHDSQQAPLDGEVELLQQKLREKSDGFNELALQKESADRQVSMQEDEIKRLEEMNVNMRKTVAQLQEELENQKNVVKELEQDKEALKEQQMSSLLLASTLQSTLDAGRCPEPPSGSPPQGPEAPLEVTQSTLLQRESEVLDLKEQLEKIKGDLVSKNEEILHLNLKLDRQNNQTVISLRELQEENASLKEFLHNKEEEILRVSQQLQAQQGGMASHVLGEVTYTRSSDIEELKATIENLHENQKRLQKEKAEEIEQLHEVIEKLQQELSLMGPVLHEVSHSQAGSLQSELLCSQAGGPSGQALQGKLEAALEAKETVSRLLAEQEHGHSQALQALQQRLQDAEEAAERQLAELERSAALREAEVQGMASRIQEFEAALRAKEVVIAERDLEIHALNQRKAAHSAELEAVLSALGRLRRALEQQPLTALAEPPELQHLRAQCARLGRQLQVLHQRFLRCRVELDKRQACGAAAHTRVPGVHPQPCADSDEEAAHDAALEPAVPNPWGDLQPVLVMMKDAPLCKQEGVMSVLSICQRQLQSELLLVKNEMRLSLEDGGKSREKAPEDCQLPKVDLIAQVKQLQEKLSCLLDSMTFQDVDAADKKSPRPVALAHLLESRWSDGSRDGEEPDRSAPVDVCDANTAREELTDVIKDQDSLIPDEVPDSPNQEKSECQDGPHSSPTSLLGVPHHRSHAMEARPRKGSVRMLDLSSWSSPEVLRKDWTLEPQPSLLLTPHSGALSLCSADTSPRDRADASLLQAQGLGLLCYPSVSVAALAPKWPGSPPADLHVERMAVEKDVEDFITSFDSQETLSSSPPGIEGKTSGSEKSDGSGFGARLRPGSGGLEAHTAGPVTPAPISGRFQPLPEAMKEKEVHPKHMKALLQMMRDESHQILALSEGLMPPSALGTGEPHPAWKGNEDLPSTCPDWSGEFLQVVQEAFEKEQQMQGVELQPQLGGSDPGCRSSLLERLEKVICEQGDLQEKSLEHLRLLDRSSLLSEIQALRAQLRMTHLQNQEKLQHLRMALTSAEACGSQQEHQLRRQVELLTYKVEQEKSIAGDLQKTLREEEEKASGLQKLLAAEQNAVWDLKSQLCECRQESERLSSALHEVQQEVHQLRSVLSSKENELKAMRQELESEQGKGRALQSQLEEEQLRHLQREGQNAKALEELRASLETQRAQSSRLCVALKHEQVAKDNLQKELRIEHSRCEALLAQEQTQLSELQKDLAAEKSRTLELSEALRHERLLTEQLSQRTQEACVHQDAQAHHTLLRKLREEKSRVVDLQAMLEKVQQQAVRSQQQLEAEAQKHCEELRREKERELELQRQRDLHKIKQLQQMVRDLESKDEAPGGRLHPDSAHGAASSDVDHLREQQQELEAMRQRLLCAAGLLTSFASQAMGRTINDWTSSNQKAGASLLHTLEELKSELSRPTSSQKKAAAELQLQFVDVLLKDNVSLTKALSTVTREKLELSRAVAKLEKMMKHHLQKGCTPSRPDRSAWKPDETVPESSLRCPDPGRLPLAASREANTSNVKTEKLYLHYLRAESFRKALIYQKKYLLLLIGGFQDSEQETLSMIAHLGVFPSKAERKITSRPFTKFRTAVRVVIAILRLRFLVKKWQEVDRKGALAQGRAPRPGKAPSALTPRPGEAPSALTPRPGEAPSPLTPRPGEAPSPLTPRPGEASSALTPRPGEAPSPLTPRPGEAPSPLTPRPGEALSPLTPRPGEAPFPLTPRPGEAPSPLTPRPGEAPFPLTPRPGEAPSPLTPRPGEAPFPLTPRPGEAPSPLTPRPGEALSPLTPRPGEAPSPLTPRPGEAPSPLTPRPGEAPFPLTPRPGEAPSPLTPRPGEAPFPLTPRPGEAPSPLTPSPR</sequence>
<keyword evidence="4 6" id="KW-0175">Coiled coil</keyword>
<evidence type="ECO:0000256" key="6">
    <source>
        <dbReference type="SAM" id="Coils"/>
    </source>
</evidence>
<feature type="region of interest" description="Disordered" evidence="7">
    <location>
        <begin position="3157"/>
        <end position="3398"/>
    </location>
</feature>
<dbReference type="GO" id="GO:0090316">
    <property type="term" value="P:positive regulation of intracellular protein transport"/>
    <property type="evidence" value="ECO:0007669"/>
    <property type="project" value="Ensembl"/>
</dbReference>
<dbReference type="GO" id="GO:0060271">
    <property type="term" value="P:cilium assembly"/>
    <property type="evidence" value="ECO:0007669"/>
    <property type="project" value="Ensembl"/>
</dbReference>
<protein>
    <submittedName>
        <fullName evidence="9">Pericentrin</fullName>
    </submittedName>
</protein>
<dbReference type="InterPro" id="IPR028745">
    <property type="entry name" value="AKAP9/Pericentrin"/>
</dbReference>
<feature type="coiled-coil region" evidence="6">
    <location>
        <begin position="1378"/>
        <end position="1469"/>
    </location>
</feature>
<dbReference type="Proteomes" id="UP000008225">
    <property type="component" value="Chromosome 21"/>
</dbReference>
<feature type="compositionally biased region" description="Basic and acidic residues" evidence="7">
    <location>
        <begin position="1079"/>
        <end position="1093"/>
    </location>
</feature>
<feature type="region of interest" description="Disordered" evidence="7">
    <location>
        <begin position="1071"/>
        <end position="1109"/>
    </location>
</feature>
<accession>A0A8I4A4Q4</accession>
<feature type="compositionally biased region" description="Pro residues" evidence="7">
    <location>
        <begin position="3328"/>
        <end position="3398"/>
    </location>
</feature>
<keyword evidence="3" id="KW-0597">Phosphoprotein</keyword>
<gene>
    <name evidence="9" type="primary">PCNT</name>
</gene>
<dbReference type="GO" id="GO:0034451">
    <property type="term" value="C:centriolar satellite"/>
    <property type="evidence" value="ECO:0007669"/>
    <property type="project" value="Ensembl"/>
</dbReference>
<feature type="coiled-coil region" evidence="6">
    <location>
        <begin position="827"/>
        <end position="854"/>
    </location>
</feature>
<feature type="coiled-coil region" evidence="6">
    <location>
        <begin position="282"/>
        <end position="485"/>
    </location>
</feature>
<evidence type="ECO:0000256" key="7">
    <source>
        <dbReference type="SAM" id="MobiDB-lite"/>
    </source>
</evidence>
<keyword evidence="10" id="KW-1185">Reference proteome</keyword>
<organism evidence="9 10">
    <name type="scientific">Callithrix jacchus</name>
    <name type="common">White-tufted-ear marmoset</name>
    <name type="synonym">Simia Jacchus</name>
    <dbReference type="NCBI Taxonomy" id="9483"/>
    <lineage>
        <taxon>Eukaryota</taxon>
        <taxon>Metazoa</taxon>
        <taxon>Chordata</taxon>
        <taxon>Craniata</taxon>
        <taxon>Vertebrata</taxon>
        <taxon>Euteleostomi</taxon>
        <taxon>Mammalia</taxon>
        <taxon>Eutheria</taxon>
        <taxon>Euarchontoglires</taxon>
        <taxon>Primates</taxon>
        <taxon>Haplorrhini</taxon>
        <taxon>Platyrrhini</taxon>
        <taxon>Cebidae</taxon>
        <taxon>Callitrichinae</taxon>
        <taxon>Callithrix</taxon>
        <taxon>Callithrix</taxon>
    </lineage>
</organism>
<feature type="compositionally biased region" description="Basic and acidic residues" evidence="7">
    <location>
        <begin position="2176"/>
        <end position="2189"/>
    </location>
</feature>
<evidence type="ECO:0000259" key="8">
    <source>
        <dbReference type="Pfam" id="PF10495"/>
    </source>
</evidence>
<feature type="coiled-coil region" evidence="6">
    <location>
        <begin position="1570"/>
        <end position="1625"/>
    </location>
</feature>
<dbReference type="PANTHER" id="PTHR44981">
    <property type="entry name" value="PERICENTRIN-LIKE PROTEIN, ISOFORM F"/>
    <property type="match status" value="1"/>
</dbReference>
<feature type="compositionally biased region" description="Pro residues" evidence="7">
    <location>
        <begin position="3251"/>
        <end position="3318"/>
    </location>
</feature>
<reference evidence="9" key="2">
    <citation type="submission" date="2025-08" db="UniProtKB">
        <authorList>
            <consortium name="Ensembl"/>
        </authorList>
    </citation>
    <scope>IDENTIFICATION</scope>
</reference>
<feature type="region of interest" description="Disordered" evidence="7">
    <location>
        <begin position="2154"/>
        <end position="2236"/>
    </location>
</feature>
<feature type="compositionally biased region" description="Basic and acidic residues" evidence="7">
    <location>
        <begin position="3025"/>
        <end position="3035"/>
    </location>
</feature>
<keyword evidence="5" id="KW-0206">Cytoskeleton</keyword>
<proteinExistence type="predicted"/>
<feature type="region of interest" description="Disordered" evidence="7">
    <location>
        <begin position="1"/>
        <end position="68"/>
    </location>
</feature>
<dbReference type="GO" id="GO:0007165">
    <property type="term" value="P:signal transduction"/>
    <property type="evidence" value="ECO:0007669"/>
    <property type="project" value="InterPro"/>
</dbReference>
<evidence type="ECO:0000256" key="2">
    <source>
        <dbReference type="ARBA" id="ARBA00022490"/>
    </source>
</evidence>
<dbReference type="GO" id="GO:0007052">
    <property type="term" value="P:mitotic spindle organization"/>
    <property type="evidence" value="ECO:0007669"/>
    <property type="project" value="Ensembl"/>
</dbReference>
<feature type="coiled-coil region" evidence="6">
    <location>
        <begin position="1861"/>
        <end position="1899"/>
    </location>
</feature>
<feature type="compositionally biased region" description="Pro residues" evidence="7">
    <location>
        <begin position="3222"/>
        <end position="3241"/>
    </location>
</feature>
<name>A0A8I4A4Q4_CALJA</name>
<dbReference type="InterPro" id="IPR019528">
    <property type="entry name" value="PACT_domain"/>
</dbReference>
<feature type="compositionally biased region" description="Basic and acidic residues" evidence="7">
    <location>
        <begin position="2874"/>
        <end position="2889"/>
    </location>
</feature>
<dbReference type="Ensembl" id="ENSCJAT00000124567.1">
    <property type="protein sequence ID" value="ENSCJAP00000093680.1"/>
    <property type="gene ID" value="ENSCJAG00000075934.1"/>
</dbReference>
<keyword evidence="2" id="KW-0963">Cytoplasm</keyword>
<feature type="region of interest" description="Disordered" evidence="7">
    <location>
        <begin position="2339"/>
        <end position="2395"/>
    </location>
</feature>
<evidence type="ECO:0000313" key="9">
    <source>
        <dbReference type="Ensembl" id="ENSCJAP00000093680.1"/>
    </source>
</evidence>
<feature type="region of interest" description="Disordered" evidence="7">
    <location>
        <begin position="3015"/>
        <end position="3043"/>
    </location>
</feature>
<comment type="subcellular location">
    <subcellularLocation>
        <location evidence="1">Cytoplasm</location>
        <location evidence="1">Cytoskeleton</location>
        <location evidence="1">Microtubule organizing center</location>
        <location evidence="1">Centrosome</location>
    </subcellularLocation>
</comment>
<feature type="coiled-coil region" evidence="6">
    <location>
        <begin position="1498"/>
        <end position="1532"/>
    </location>
</feature>
<feature type="compositionally biased region" description="Pro residues" evidence="7">
    <location>
        <begin position="1646"/>
        <end position="1657"/>
    </location>
</feature>
<evidence type="ECO:0000256" key="5">
    <source>
        <dbReference type="ARBA" id="ARBA00023212"/>
    </source>
</evidence>
<feature type="region of interest" description="Disordered" evidence="7">
    <location>
        <begin position="1639"/>
        <end position="1663"/>
    </location>
</feature>
<reference evidence="9 10" key="1">
    <citation type="submission" date="2009-03" db="EMBL/GenBank/DDBJ databases">
        <authorList>
            <person name="Warren W."/>
            <person name="Ye L."/>
            <person name="Minx P."/>
            <person name="Worley K."/>
            <person name="Gibbs R."/>
            <person name="Wilson R.K."/>
        </authorList>
    </citation>
    <scope>NUCLEOTIDE SEQUENCE [LARGE SCALE GENOMIC DNA]</scope>
</reference>